<protein>
    <submittedName>
        <fullName evidence="1">Uncharacterized protein</fullName>
    </submittedName>
</protein>
<evidence type="ECO:0000313" key="1">
    <source>
        <dbReference type="EMBL" id="APA06764.1"/>
    </source>
</evidence>
<reference evidence="2" key="1">
    <citation type="journal article" date="2017" name="Genome Biol. Evol.">
        <title>The complete genome sequence of the phytopathogenic fungus Sclerotinia sclerotiorum reveals insights into the genome architecture of broad host range pathogens.</title>
        <authorList>
            <person name="Derbyshire M."/>
            <person name="Denton-Giles M."/>
            <person name="Hegedus D."/>
            <person name="Seifbarghy S."/>
            <person name="Rollins J."/>
            <person name="van Kan J."/>
            <person name="Seidl M.F."/>
            <person name="Faino L."/>
            <person name="Mbengue M."/>
            <person name="Navaud O."/>
            <person name="Raffaele S."/>
            <person name="Hammond-Kosack K."/>
            <person name="Heard S."/>
            <person name="Oliver R."/>
        </authorList>
    </citation>
    <scope>NUCLEOTIDE SEQUENCE [LARGE SCALE GENOMIC DNA]</scope>
    <source>
        <strain evidence="2">ATCC 18683 / 1980 / Ss-1</strain>
    </source>
</reference>
<accession>A0A1D9PVM9</accession>
<organism evidence="1 2">
    <name type="scientific">Sclerotinia sclerotiorum (strain ATCC 18683 / 1980 / Ss-1)</name>
    <name type="common">White mold</name>
    <name type="synonym">Whetzelinia sclerotiorum</name>
    <dbReference type="NCBI Taxonomy" id="665079"/>
    <lineage>
        <taxon>Eukaryota</taxon>
        <taxon>Fungi</taxon>
        <taxon>Dikarya</taxon>
        <taxon>Ascomycota</taxon>
        <taxon>Pezizomycotina</taxon>
        <taxon>Leotiomycetes</taxon>
        <taxon>Helotiales</taxon>
        <taxon>Sclerotiniaceae</taxon>
        <taxon>Sclerotinia</taxon>
    </lineage>
</organism>
<dbReference type="AlphaFoldDB" id="A0A1D9PVM9"/>
<name>A0A1D9PVM9_SCLS1</name>
<dbReference type="EMBL" id="CP017815">
    <property type="protein sequence ID" value="APA06764.1"/>
    <property type="molecule type" value="Genomic_DNA"/>
</dbReference>
<dbReference type="VEuPathDB" id="FungiDB:sscle_02g015340"/>
<gene>
    <name evidence="1" type="ORF">sscle_02g015340</name>
</gene>
<sequence>MLEPSITLQRRLNREEEVIALLEGALSVQERMRDLDMVARVSRKVIELQECAVVQNSSRRKERRSDIHDARAGWPVVSTRSR</sequence>
<evidence type="ECO:0000313" key="2">
    <source>
        <dbReference type="Proteomes" id="UP000177798"/>
    </source>
</evidence>
<proteinExistence type="predicted"/>
<dbReference type="Proteomes" id="UP000177798">
    <property type="component" value="Chromosome 2"/>
</dbReference>